<evidence type="ECO:0000313" key="2">
    <source>
        <dbReference type="Proteomes" id="UP000192042"/>
    </source>
</evidence>
<sequence length="104" mass="11576">MLLKLFLFSVLGIATVSDIGRAGDLGSMPKDLDAQSEQLPPTELEQVVALCAKQIHNESASSKFDAYVQRGVVESFGTDQERFRFRKCMAQREHPLGPSLHEKK</sequence>
<accession>A0A1W1I872</accession>
<dbReference type="EMBL" id="LT828648">
    <property type="protein sequence ID" value="SLM49222.1"/>
    <property type="molecule type" value="Genomic_DNA"/>
</dbReference>
<dbReference type="Proteomes" id="UP000192042">
    <property type="component" value="Chromosome I"/>
</dbReference>
<dbReference type="RefSeq" id="WP_080887489.1">
    <property type="nucleotide sequence ID" value="NZ_LT828648.1"/>
</dbReference>
<evidence type="ECO:0000313" key="1">
    <source>
        <dbReference type="EMBL" id="SLM49222.1"/>
    </source>
</evidence>
<dbReference type="KEGG" id="nja:NSJP_3055"/>
<gene>
    <name evidence="1" type="ORF">NSJP_3055</name>
</gene>
<dbReference type="AlphaFoldDB" id="A0A1W1I872"/>
<keyword evidence="2" id="KW-1185">Reference proteome</keyword>
<name>A0A1W1I872_9BACT</name>
<proteinExistence type="predicted"/>
<organism evidence="1 2">
    <name type="scientific">Nitrospira japonica</name>
    <dbReference type="NCBI Taxonomy" id="1325564"/>
    <lineage>
        <taxon>Bacteria</taxon>
        <taxon>Pseudomonadati</taxon>
        <taxon>Nitrospirota</taxon>
        <taxon>Nitrospiria</taxon>
        <taxon>Nitrospirales</taxon>
        <taxon>Nitrospiraceae</taxon>
        <taxon>Nitrospira</taxon>
    </lineage>
</organism>
<protein>
    <submittedName>
        <fullName evidence="1">Uncharacterized protein</fullName>
    </submittedName>
</protein>
<reference evidence="1 2" key="1">
    <citation type="submission" date="2017-03" db="EMBL/GenBank/DDBJ databases">
        <authorList>
            <person name="Afonso C.L."/>
            <person name="Miller P.J."/>
            <person name="Scott M.A."/>
            <person name="Spackman E."/>
            <person name="Goraichik I."/>
            <person name="Dimitrov K.M."/>
            <person name="Suarez D.L."/>
            <person name="Swayne D.E."/>
        </authorList>
    </citation>
    <scope>NUCLEOTIDE SEQUENCE [LARGE SCALE GENOMIC DNA]</scope>
    <source>
        <strain evidence="1">Genome sequencing of Nitrospira japonica strain NJ11</strain>
    </source>
</reference>